<keyword evidence="8" id="KW-0812">Transmembrane</keyword>
<keyword evidence="4" id="KW-0256">Endoplasmic reticulum</keyword>
<comment type="subcellular location">
    <subcellularLocation>
        <location evidence="1">Endoplasmic reticulum membrane</location>
        <topology evidence="1">Peripheral membrane protein</topology>
    </subcellularLocation>
    <subcellularLocation>
        <location evidence="2">Lipid droplet</location>
    </subcellularLocation>
</comment>
<dbReference type="SMART" id="SM00563">
    <property type="entry name" value="PlsC"/>
    <property type="match status" value="1"/>
</dbReference>
<evidence type="ECO:0000259" key="9">
    <source>
        <dbReference type="PROSITE" id="PS51140"/>
    </source>
</evidence>
<dbReference type="PANTHER" id="PTHR15486:SF96">
    <property type="entry name" value="LIPID DROPLET-REGULATING VLDL ASSEMBLY FACTOR AUP1"/>
    <property type="match status" value="1"/>
</dbReference>
<feature type="transmembrane region" description="Helical" evidence="8">
    <location>
        <begin position="61"/>
        <end position="80"/>
    </location>
</feature>
<dbReference type="Proteomes" id="UP001374579">
    <property type="component" value="Unassembled WGS sequence"/>
</dbReference>
<dbReference type="GO" id="GO:0036503">
    <property type="term" value="P:ERAD pathway"/>
    <property type="evidence" value="ECO:0007669"/>
    <property type="project" value="TreeGrafter"/>
</dbReference>
<dbReference type="EMBL" id="JBAMIC010000003">
    <property type="protein sequence ID" value="KAK7110750.1"/>
    <property type="molecule type" value="Genomic_DNA"/>
</dbReference>
<dbReference type="SMART" id="SM00546">
    <property type="entry name" value="CUE"/>
    <property type="match status" value="1"/>
</dbReference>
<dbReference type="GO" id="GO:0005789">
    <property type="term" value="C:endoplasmic reticulum membrane"/>
    <property type="evidence" value="ECO:0007669"/>
    <property type="project" value="UniProtKB-SubCell"/>
</dbReference>
<dbReference type="AlphaFoldDB" id="A0AAN9GL58"/>
<evidence type="ECO:0000313" key="11">
    <source>
        <dbReference type="Proteomes" id="UP001374579"/>
    </source>
</evidence>
<feature type="compositionally biased region" description="Polar residues" evidence="7">
    <location>
        <begin position="308"/>
        <end position="320"/>
    </location>
</feature>
<sequence>MATVNVEKIVILNRFQNGLSLIPLIFYIPIGVLLMVLRCFIFIHALIIYYFLSKISFVHSVLLRLMFTVCGFVVTTNGSIRSDRQQLVLVANHMTSLDPFILNLVMHYILVVEASAHRGDFTVMCNQVAISGELSKDDCVQLIKKTVEGQQALSLGSTLPVLLFPEGGRANSILGLMKFRTLPFQLGAAIQPIGIIAKRWFFDINISTYSSPWWADLLFSFFVPFTVYSIKFMPLTERRESESSDQFCERVQSNLARGLGVCSTEVTPADVKDFMKDRRETRTLRSASSVVTPPSSGPTPSHPEQTKAKQQQPEEVTSSDPALNVMLKHVREVLPHATTRAVLQDLEQTRDVDVTITNILEGRVDLEQKPPSPPQQSASEKELDATTFKASSFHKQAPARQMSLQERKQAMLDTARQRYKEKHGIP</sequence>
<gene>
    <name evidence="10" type="ORF">V1264_014574</name>
</gene>
<feature type="domain" description="CUE" evidence="9">
    <location>
        <begin position="322"/>
        <end position="364"/>
    </location>
</feature>
<dbReference type="GO" id="GO:0016746">
    <property type="term" value="F:acyltransferase activity"/>
    <property type="evidence" value="ECO:0007669"/>
    <property type="project" value="InterPro"/>
</dbReference>
<feature type="region of interest" description="Disordered" evidence="7">
    <location>
        <begin position="281"/>
        <end position="320"/>
    </location>
</feature>
<feature type="transmembrane region" description="Helical" evidence="8">
    <location>
        <begin position="24"/>
        <end position="52"/>
    </location>
</feature>
<keyword evidence="11" id="KW-1185">Reference proteome</keyword>
<dbReference type="GO" id="GO:0043130">
    <property type="term" value="F:ubiquitin binding"/>
    <property type="evidence" value="ECO:0007669"/>
    <property type="project" value="InterPro"/>
</dbReference>
<organism evidence="10 11">
    <name type="scientific">Littorina saxatilis</name>
    <dbReference type="NCBI Taxonomy" id="31220"/>
    <lineage>
        <taxon>Eukaryota</taxon>
        <taxon>Metazoa</taxon>
        <taxon>Spiralia</taxon>
        <taxon>Lophotrochozoa</taxon>
        <taxon>Mollusca</taxon>
        <taxon>Gastropoda</taxon>
        <taxon>Caenogastropoda</taxon>
        <taxon>Littorinimorpha</taxon>
        <taxon>Littorinoidea</taxon>
        <taxon>Littorinidae</taxon>
        <taxon>Littorina</taxon>
    </lineage>
</organism>
<feature type="region of interest" description="Disordered" evidence="7">
    <location>
        <begin position="363"/>
        <end position="405"/>
    </location>
</feature>
<comment type="similarity">
    <text evidence="6">Belongs to the AUP1 family.</text>
</comment>
<comment type="caution">
    <text evidence="10">The sequence shown here is derived from an EMBL/GenBank/DDBJ whole genome shotgun (WGS) entry which is preliminary data.</text>
</comment>
<dbReference type="InterPro" id="IPR002123">
    <property type="entry name" value="Plipid/glycerol_acylTrfase"/>
</dbReference>
<evidence type="ECO:0000256" key="7">
    <source>
        <dbReference type="SAM" id="MobiDB-lite"/>
    </source>
</evidence>
<evidence type="ECO:0000256" key="2">
    <source>
        <dbReference type="ARBA" id="ARBA00004502"/>
    </source>
</evidence>
<proteinExistence type="inferred from homology"/>
<dbReference type="PROSITE" id="PS51140">
    <property type="entry name" value="CUE"/>
    <property type="match status" value="1"/>
</dbReference>
<keyword evidence="8" id="KW-1133">Transmembrane helix</keyword>
<dbReference type="Gene3D" id="1.10.8.10">
    <property type="entry name" value="DNA helicase RuvA subunit, C-terminal domain"/>
    <property type="match status" value="1"/>
</dbReference>
<dbReference type="Pfam" id="PF01553">
    <property type="entry name" value="Acyltransferase"/>
    <property type="match status" value="1"/>
</dbReference>
<evidence type="ECO:0000256" key="6">
    <source>
        <dbReference type="ARBA" id="ARBA00035634"/>
    </source>
</evidence>
<protein>
    <recommendedName>
        <fullName evidence="9">CUE domain-containing protein</fullName>
    </recommendedName>
</protein>
<keyword evidence="3" id="KW-0551">Lipid droplet</keyword>
<evidence type="ECO:0000313" key="10">
    <source>
        <dbReference type="EMBL" id="KAK7110750.1"/>
    </source>
</evidence>
<evidence type="ECO:0000256" key="1">
    <source>
        <dbReference type="ARBA" id="ARBA00004406"/>
    </source>
</evidence>
<reference evidence="10 11" key="1">
    <citation type="submission" date="2024-02" db="EMBL/GenBank/DDBJ databases">
        <title>Chromosome-scale genome assembly of the rough periwinkle Littorina saxatilis.</title>
        <authorList>
            <person name="De Jode A."/>
            <person name="Faria R."/>
            <person name="Formenti G."/>
            <person name="Sims Y."/>
            <person name="Smith T.P."/>
            <person name="Tracey A."/>
            <person name="Wood J.M.D."/>
            <person name="Zagrodzka Z.B."/>
            <person name="Johannesson K."/>
            <person name="Butlin R.K."/>
            <person name="Leder E.H."/>
        </authorList>
    </citation>
    <scope>NUCLEOTIDE SEQUENCE [LARGE SCALE GENOMIC DNA]</scope>
    <source>
        <strain evidence="10">Snail1</strain>
        <tissue evidence="10">Muscle</tissue>
    </source>
</reference>
<dbReference type="GO" id="GO:0005811">
    <property type="term" value="C:lipid droplet"/>
    <property type="evidence" value="ECO:0007669"/>
    <property type="project" value="UniProtKB-SubCell"/>
</dbReference>
<dbReference type="PANTHER" id="PTHR15486">
    <property type="entry name" value="ANCIENT UBIQUITOUS PROTEIN"/>
    <property type="match status" value="1"/>
</dbReference>
<evidence type="ECO:0000256" key="3">
    <source>
        <dbReference type="ARBA" id="ARBA00022677"/>
    </source>
</evidence>
<dbReference type="SUPFAM" id="SSF69593">
    <property type="entry name" value="Glycerol-3-phosphate (1)-acyltransferase"/>
    <property type="match status" value="1"/>
</dbReference>
<dbReference type="InterPro" id="IPR003892">
    <property type="entry name" value="CUE"/>
</dbReference>
<dbReference type="Pfam" id="PF02845">
    <property type="entry name" value="CUE"/>
    <property type="match status" value="1"/>
</dbReference>
<keyword evidence="5 8" id="KW-0472">Membrane</keyword>
<evidence type="ECO:0000256" key="5">
    <source>
        <dbReference type="ARBA" id="ARBA00023136"/>
    </source>
</evidence>
<name>A0AAN9GL58_9CAEN</name>
<evidence type="ECO:0000256" key="4">
    <source>
        <dbReference type="ARBA" id="ARBA00022824"/>
    </source>
</evidence>
<accession>A0AAN9GL58</accession>
<evidence type="ECO:0000256" key="8">
    <source>
        <dbReference type="SAM" id="Phobius"/>
    </source>
</evidence>